<dbReference type="Proteomes" id="UP000230161">
    <property type="component" value="Unassembled WGS sequence"/>
</dbReference>
<comment type="caution">
    <text evidence="9">The sequence shown here is derived from an EMBL/GenBank/DDBJ whole genome shotgun (WGS) entry which is preliminary data.</text>
</comment>
<keyword evidence="10" id="KW-1185">Reference proteome</keyword>
<evidence type="ECO:0000256" key="6">
    <source>
        <dbReference type="SAM" id="MobiDB-lite"/>
    </source>
</evidence>
<evidence type="ECO:0000256" key="5">
    <source>
        <dbReference type="ARBA" id="ARBA00023295"/>
    </source>
</evidence>
<evidence type="ECO:0000256" key="7">
    <source>
        <dbReference type="SAM" id="SignalP"/>
    </source>
</evidence>
<proteinExistence type="inferred from homology"/>
<keyword evidence="5" id="KW-0326">Glycosidase</keyword>
<dbReference type="PANTHER" id="PTHR30480">
    <property type="entry name" value="BETA-HEXOSAMINIDASE-RELATED"/>
    <property type="match status" value="1"/>
</dbReference>
<dbReference type="SUPFAM" id="SSF51445">
    <property type="entry name" value="(Trans)glycosidases"/>
    <property type="match status" value="1"/>
</dbReference>
<evidence type="ECO:0000256" key="2">
    <source>
        <dbReference type="ARBA" id="ARBA00005336"/>
    </source>
</evidence>
<dbReference type="Gene3D" id="3.20.20.300">
    <property type="entry name" value="Glycoside hydrolase, family 3, N-terminal domain"/>
    <property type="match status" value="1"/>
</dbReference>
<feature type="domain" description="Glycoside hydrolase family 3 N-terminal" evidence="8">
    <location>
        <begin position="59"/>
        <end position="378"/>
    </location>
</feature>
<dbReference type="GO" id="GO:0004563">
    <property type="term" value="F:beta-N-acetylhexosaminidase activity"/>
    <property type="evidence" value="ECO:0007669"/>
    <property type="project" value="UniProtKB-EC"/>
</dbReference>
<keyword evidence="7" id="KW-0732">Signal</keyword>
<accession>A0A2M9BZ91</accession>
<feature type="compositionally biased region" description="Polar residues" evidence="6">
    <location>
        <begin position="24"/>
        <end position="42"/>
    </location>
</feature>
<evidence type="ECO:0000256" key="4">
    <source>
        <dbReference type="ARBA" id="ARBA00022801"/>
    </source>
</evidence>
<dbReference type="RefSeq" id="WP_100343906.1">
    <property type="nucleotide sequence ID" value="NZ_PGFB01000002.1"/>
</dbReference>
<sequence length="389" mass="40213">MATAVALLCAVGVSACTTAATVEPSRSASASVRPTPSATPTPTIDPVLVEATRRLDAMTVEQRIASLLMLHYPGTDAAALRSFVDAHGLGGFILMGDNIPGTPEELATLTAQLSADPALPVLTGIDEEGGDVTRLPYDQFAGADVLQALPAAEAQAAFTGRGDLLRSVGVDINFGVVADVTADPSSFIADRVLGTDPQSASERVAAAVAAERGRVLTTLKHFPGHGAAPGDSHDTIPATDLSYETWEAEVAPPFRAGIDAGAPVVMFGHLAYTAVDPAPASLSQRWHDILRDELGFDGVTVTDDMLMLQHTGLPEYADPIENAIRALAAGNTMLLYVLAADPEVSGVDPAALIAGLANAVRSGRLPEELVDADVMKLLLLRLSLGADGS</sequence>
<keyword evidence="4" id="KW-0378">Hydrolase</keyword>
<dbReference type="EC" id="3.2.1.52" evidence="3"/>
<comment type="similarity">
    <text evidence="2">Belongs to the glycosyl hydrolase 3 family.</text>
</comment>
<comment type="catalytic activity">
    <reaction evidence="1">
        <text>Hydrolysis of terminal non-reducing N-acetyl-D-hexosamine residues in N-acetyl-beta-D-hexosaminides.</text>
        <dbReference type="EC" id="3.2.1.52"/>
    </reaction>
</comment>
<dbReference type="Pfam" id="PF00933">
    <property type="entry name" value="Glyco_hydro_3"/>
    <property type="match status" value="1"/>
</dbReference>
<evidence type="ECO:0000313" key="10">
    <source>
        <dbReference type="Proteomes" id="UP000230161"/>
    </source>
</evidence>
<name>A0A2M9BZ91_9MICO</name>
<dbReference type="GO" id="GO:0005975">
    <property type="term" value="P:carbohydrate metabolic process"/>
    <property type="evidence" value="ECO:0007669"/>
    <property type="project" value="InterPro"/>
</dbReference>
<evidence type="ECO:0000256" key="1">
    <source>
        <dbReference type="ARBA" id="ARBA00001231"/>
    </source>
</evidence>
<dbReference type="AlphaFoldDB" id="A0A2M9BZ91"/>
<organism evidence="9 10">
    <name type="scientific">Compostimonas suwonensis</name>
    <dbReference type="NCBI Taxonomy" id="1048394"/>
    <lineage>
        <taxon>Bacteria</taxon>
        <taxon>Bacillati</taxon>
        <taxon>Actinomycetota</taxon>
        <taxon>Actinomycetes</taxon>
        <taxon>Micrococcales</taxon>
        <taxon>Microbacteriaceae</taxon>
        <taxon>Compostimonas</taxon>
    </lineage>
</organism>
<feature type="chain" id="PRO_5038501696" description="beta-N-acetylhexosaminidase" evidence="7">
    <location>
        <begin position="20"/>
        <end position="389"/>
    </location>
</feature>
<dbReference type="InterPro" id="IPR036962">
    <property type="entry name" value="Glyco_hydro_3_N_sf"/>
</dbReference>
<feature type="signal peptide" evidence="7">
    <location>
        <begin position="1"/>
        <end position="19"/>
    </location>
</feature>
<dbReference type="OrthoDB" id="9805821at2"/>
<gene>
    <name evidence="9" type="ORF">CLV54_1066</name>
</gene>
<reference evidence="9 10" key="1">
    <citation type="submission" date="2017-11" db="EMBL/GenBank/DDBJ databases">
        <title>Genomic Encyclopedia of Archaeal and Bacterial Type Strains, Phase II (KMG-II): From Individual Species to Whole Genera.</title>
        <authorList>
            <person name="Goeker M."/>
        </authorList>
    </citation>
    <scope>NUCLEOTIDE SEQUENCE [LARGE SCALE GENOMIC DNA]</scope>
    <source>
        <strain evidence="9 10">DSM 25625</strain>
    </source>
</reference>
<dbReference type="PANTHER" id="PTHR30480:SF13">
    <property type="entry name" value="BETA-HEXOSAMINIDASE"/>
    <property type="match status" value="1"/>
</dbReference>
<dbReference type="GO" id="GO:0009254">
    <property type="term" value="P:peptidoglycan turnover"/>
    <property type="evidence" value="ECO:0007669"/>
    <property type="project" value="TreeGrafter"/>
</dbReference>
<evidence type="ECO:0000256" key="3">
    <source>
        <dbReference type="ARBA" id="ARBA00012663"/>
    </source>
</evidence>
<evidence type="ECO:0000313" key="9">
    <source>
        <dbReference type="EMBL" id="PJJ63401.1"/>
    </source>
</evidence>
<protein>
    <recommendedName>
        <fullName evidence="3">beta-N-acetylhexosaminidase</fullName>
        <ecNumber evidence="3">3.2.1.52</ecNumber>
    </recommendedName>
</protein>
<evidence type="ECO:0000259" key="8">
    <source>
        <dbReference type="Pfam" id="PF00933"/>
    </source>
</evidence>
<dbReference type="InterPro" id="IPR050226">
    <property type="entry name" value="NagZ_Beta-hexosaminidase"/>
</dbReference>
<dbReference type="InterPro" id="IPR017853">
    <property type="entry name" value="GH"/>
</dbReference>
<dbReference type="EMBL" id="PGFB01000002">
    <property type="protein sequence ID" value="PJJ63401.1"/>
    <property type="molecule type" value="Genomic_DNA"/>
</dbReference>
<dbReference type="InterPro" id="IPR001764">
    <property type="entry name" value="Glyco_hydro_3_N"/>
</dbReference>
<feature type="region of interest" description="Disordered" evidence="6">
    <location>
        <begin position="24"/>
        <end position="44"/>
    </location>
</feature>